<dbReference type="Gene3D" id="2.60.40.4070">
    <property type="match status" value="1"/>
</dbReference>
<sequence length="570" mass="62692">MMKIKQIVILVGVLLGFTFAASVMADEVYLHANFDDKPLNTTIGTGGPTAGEPVYLNPYILARVRNNAMPTPCLELTDNDNYSAGLARFEFLDGQEVTSGHCIVAANLWFDEFDLFYFHIREQGTSTHAFCDLDFNSAGEIWYDTAGGSYGLIGSYVTNRYYSVWIDFDMDAGTFNLWFDFSLLLYNKSFGSTIHGVGAILAGTTNDANTGDSFYIDDIYVADHYAPYLFLQANFNNKTINAPIGTSGFEFGEPMNVDPVITAIVRNGPHPTPTLELQDIDDYSAGYARFEFLKDAEVIGGDLYILAHLWFDVLDDYTMVLRENQGGAAESFLTLRFGSSGNIVCADEGGTVGYFGPYQTGRNYEILAVYDLDLGTYDIFWDGELVINDEPHDVVQAGIGSVAFGCMNDDDYIGRFYVDNIFVWQVPTPTMAVCCMDTDCGVMIPMDCAYNAGAFHPEWTSCTPNFCNPAAVDETLSPHVTLLLPPAPNPFTRSTTLQYQLAGPGPVRIEIYDAAGRLVRSLLNGYQESGQSRVEWDGCNASGARVGPGVYFGRLLTGNDAVSQRMIVLK</sequence>
<comment type="caution">
    <text evidence="3">The sequence shown here is derived from an EMBL/GenBank/DDBJ whole genome shotgun (WGS) entry which is preliminary data.</text>
</comment>
<dbReference type="AlphaFoldDB" id="A0A948W571"/>
<feature type="chain" id="PRO_5037764497" evidence="1">
    <location>
        <begin position="26"/>
        <end position="570"/>
    </location>
</feature>
<protein>
    <submittedName>
        <fullName evidence="3">T9SS type A sorting domain-containing protein</fullName>
    </submittedName>
</protein>
<dbReference type="NCBIfam" id="TIGR04183">
    <property type="entry name" value="Por_Secre_tail"/>
    <property type="match status" value="1"/>
</dbReference>
<reference evidence="3" key="1">
    <citation type="submission" date="2021-05" db="EMBL/GenBank/DDBJ databases">
        <title>Energy efficiency and biological interactions define the core microbiome of deep oligotrophic groundwater.</title>
        <authorList>
            <person name="Mehrshad M."/>
            <person name="Lopez-Fernandez M."/>
            <person name="Bell E."/>
            <person name="Bernier-Latmani R."/>
            <person name="Bertilsson S."/>
            <person name="Dopson M."/>
        </authorList>
    </citation>
    <scope>NUCLEOTIDE SEQUENCE</scope>
    <source>
        <strain evidence="3">Modern_marine.mb.64</strain>
    </source>
</reference>
<dbReference type="Pfam" id="PF13860">
    <property type="entry name" value="FlgD_ig"/>
    <property type="match status" value="1"/>
</dbReference>
<organism evidence="3 4">
    <name type="scientific">Eiseniibacteriota bacterium</name>
    <dbReference type="NCBI Taxonomy" id="2212470"/>
    <lineage>
        <taxon>Bacteria</taxon>
        <taxon>Candidatus Eiseniibacteriota</taxon>
    </lineage>
</organism>
<accession>A0A948W571</accession>
<evidence type="ECO:0000256" key="1">
    <source>
        <dbReference type="SAM" id="SignalP"/>
    </source>
</evidence>
<evidence type="ECO:0000259" key="2">
    <source>
        <dbReference type="Pfam" id="PF13860"/>
    </source>
</evidence>
<name>A0A948W571_UNCEI</name>
<feature type="signal peptide" evidence="1">
    <location>
        <begin position="1"/>
        <end position="25"/>
    </location>
</feature>
<dbReference type="Proteomes" id="UP000777784">
    <property type="component" value="Unassembled WGS sequence"/>
</dbReference>
<dbReference type="EMBL" id="JAHJDP010000023">
    <property type="protein sequence ID" value="MBU2690084.1"/>
    <property type="molecule type" value="Genomic_DNA"/>
</dbReference>
<evidence type="ECO:0000313" key="4">
    <source>
        <dbReference type="Proteomes" id="UP000777784"/>
    </source>
</evidence>
<proteinExistence type="predicted"/>
<dbReference type="InterPro" id="IPR026444">
    <property type="entry name" value="Secre_tail"/>
</dbReference>
<gene>
    <name evidence="3" type="ORF">KJ970_04090</name>
</gene>
<dbReference type="InterPro" id="IPR025965">
    <property type="entry name" value="FlgD/Vpr_Ig-like"/>
</dbReference>
<feature type="domain" description="FlgD/Vpr Ig-like" evidence="2">
    <location>
        <begin position="494"/>
        <end position="551"/>
    </location>
</feature>
<evidence type="ECO:0000313" key="3">
    <source>
        <dbReference type="EMBL" id="MBU2690084.1"/>
    </source>
</evidence>
<keyword evidence="1" id="KW-0732">Signal</keyword>